<dbReference type="RefSeq" id="WP_348738434.1">
    <property type="nucleotide sequence ID" value="NZ_CAXJRC010000019.1"/>
</dbReference>
<keyword evidence="2" id="KW-1185">Reference proteome</keyword>
<name>A0ABP1FBD7_9FLAO</name>
<sequence length="77" mass="8970">MEKFKDILDQNPTFIKSFTLYDFRRNMGQLAIEIEYTSGDTQMLTTPSTKDNVSDKGDLSVEDYHFLVEELQKLKSN</sequence>
<comment type="caution">
    <text evidence="1">The sequence shown here is derived from an EMBL/GenBank/DDBJ whole genome shotgun (WGS) entry which is preliminary data.</text>
</comment>
<organism evidence="1 2">
    <name type="scientific">Tenacibaculum vairaonense</name>
    <dbReference type="NCBI Taxonomy" id="3137860"/>
    <lineage>
        <taxon>Bacteria</taxon>
        <taxon>Pseudomonadati</taxon>
        <taxon>Bacteroidota</taxon>
        <taxon>Flavobacteriia</taxon>
        <taxon>Flavobacteriales</taxon>
        <taxon>Flavobacteriaceae</taxon>
        <taxon>Tenacibaculum</taxon>
    </lineage>
</organism>
<evidence type="ECO:0000313" key="2">
    <source>
        <dbReference type="Proteomes" id="UP001497602"/>
    </source>
</evidence>
<evidence type="ECO:0000313" key="1">
    <source>
        <dbReference type="EMBL" id="CAL2106688.1"/>
    </source>
</evidence>
<proteinExistence type="predicted"/>
<dbReference type="EMBL" id="CAXJRC010000019">
    <property type="protein sequence ID" value="CAL2106688.1"/>
    <property type="molecule type" value="Genomic_DNA"/>
</dbReference>
<accession>A0ABP1FBD7</accession>
<dbReference type="Proteomes" id="UP001497602">
    <property type="component" value="Unassembled WGS sequence"/>
</dbReference>
<gene>
    <name evidence="1" type="ORF">T190115A13A_270045</name>
</gene>
<reference evidence="1 2" key="1">
    <citation type="submission" date="2024-05" db="EMBL/GenBank/DDBJ databases">
        <authorList>
            <person name="Duchaud E."/>
        </authorList>
    </citation>
    <scope>NUCLEOTIDE SEQUENCE [LARGE SCALE GENOMIC DNA]</scope>
    <source>
        <strain evidence="1">Ena-SAMPLE-TAB-13-05-2024-13:56:06:370-140305</strain>
    </source>
</reference>
<protein>
    <submittedName>
        <fullName evidence="1">Uncharacterized protein</fullName>
    </submittedName>
</protein>